<dbReference type="EMBL" id="CAJNOJ010000113">
    <property type="protein sequence ID" value="CAF1138534.1"/>
    <property type="molecule type" value="Genomic_DNA"/>
</dbReference>
<sequence>MTTVVSTSNPDVNAPTSYVSRWIAQSHGKYQKRANEYFSATYDYRTKTTTGSTTTISIIKIPARASPHSHMTTWEAQAKTRSDGTTIIPASSDLSFPAYVIQNHNINNNNNNNNNNDLQEKLNRVR</sequence>
<dbReference type="AlphaFoldDB" id="A0A814RZJ4"/>
<comment type="caution">
    <text evidence="2">The sequence shown here is derived from an EMBL/GenBank/DDBJ whole genome shotgun (WGS) entry which is preliminary data.</text>
</comment>
<organism evidence="2 3">
    <name type="scientific">Adineta ricciae</name>
    <name type="common">Rotifer</name>
    <dbReference type="NCBI Taxonomy" id="249248"/>
    <lineage>
        <taxon>Eukaryota</taxon>
        <taxon>Metazoa</taxon>
        <taxon>Spiralia</taxon>
        <taxon>Gnathifera</taxon>
        <taxon>Rotifera</taxon>
        <taxon>Eurotatoria</taxon>
        <taxon>Bdelloidea</taxon>
        <taxon>Adinetida</taxon>
        <taxon>Adinetidae</taxon>
        <taxon>Adineta</taxon>
    </lineage>
</organism>
<evidence type="ECO:0000256" key="1">
    <source>
        <dbReference type="SAM" id="MobiDB-lite"/>
    </source>
</evidence>
<gene>
    <name evidence="2" type="ORF">EDS130_LOCUS21953</name>
</gene>
<feature type="compositionally biased region" description="Low complexity" evidence="1">
    <location>
        <begin position="105"/>
        <end position="116"/>
    </location>
</feature>
<dbReference type="Proteomes" id="UP000663852">
    <property type="component" value="Unassembled WGS sequence"/>
</dbReference>
<feature type="region of interest" description="Disordered" evidence="1">
    <location>
        <begin position="105"/>
        <end position="126"/>
    </location>
</feature>
<accession>A0A814RZJ4</accession>
<dbReference type="OrthoDB" id="2125658at2759"/>
<protein>
    <submittedName>
        <fullName evidence="2">Uncharacterized protein</fullName>
    </submittedName>
</protein>
<evidence type="ECO:0000313" key="3">
    <source>
        <dbReference type="Proteomes" id="UP000663852"/>
    </source>
</evidence>
<evidence type="ECO:0000313" key="2">
    <source>
        <dbReference type="EMBL" id="CAF1138534.1"/>
    </source>
</evidence>
<name>A0A814RZJ4_ADIRI</name>
<reference evidence="2" key="1">
    <citation type="submission" date="2021-02" db="EMBL/GenBank/DDBJ databases">
        <authorList>
            <person name="Nowell W R."/>
        </authorList>
    </citation>
    <scope>NUCLEOTIDE SEQUENCE</scope>
</reference>
<proteinExistence type="predicted"/>